<feature type="region of interest" description="Disordered" evidence="5">
    <location>
        <begin position="233"/>
        <end position="253"/>
    </location>
</feature>
<dbReference type="Pfam" id="PF00196">
    <property type="entry name" value="GerE"/>
    <property type="match status" value="1"/>
</dbReference>
<accession>A0A231GXD1</accession>
<evidence type="ECO:0000256" key="5">
    <source>
        <dbReference type="SAM" id="MobiDB-lite"/>
    </source>
</evidence>
<dbReference type="Gene3D" id="1.10.10.10">
    <property type="entry name" value="Winged helix-like DNA-binding domain superfamily/Winged helix DNA-binding domain"/>
    <property type="match status" value="1"/>
</dbReference>
<evidence type="ECO:0000259" key="6">
    <source>
        <dbReference type="PROSITE" id="PS50043"/>
    </source>
</evidence>
<organism evidence="7 8">
    <name type="scientific">Nocardia cerradoensis</name>
    <dbReference type="NCBI Taxonomy" id="85688"/>
    <lineage>
        <taxon>Bacteria</taxon>
        <taxon>Bacillati</taxon>
        <taxon>Actinomycetota</taxon>
        <taxon>Actinomycetes</taxon>
        <taxon>Mycobacteriales</taxon>
        <taxon>Nocardiaceae</taxon>
        <taxon>Nocardia</taxon>
    </lineage>
</organism>
<feature type="compositionally biased region" description="Basic and acidic residues" evidence="5">
    <location>
        <begin position="9"/>
        <end position="20"/>
    </location>
</feature>
<keyword evidence="3" id="KW-0804">Transcription</keyword>
<evidence type="ECO:0000313" key="7">
    <source>
        <dbReference type="EMBL" id="OXR41293.1"/>
    </source>
</evidence>
<dbReference type="GO" id="GO:0003677">
    <property type="term" value="F:DNA binding"/>
    <property type="evidence" value="ECO:0007669"/>
    <property type="project" value="UniProtKB-KW"/>
</dbReference>
<dbReference type="InterPro" id="IPR036388">
    <property type="entry name" value="WH-like_DNA-bd_sf"/>
</dbReference>
<dbReference type="PROSITE" id="PS50043">
    <property type="entry name" value="HTH_LUXR_2"/>
    <property type="match status" value="1"/>
</dbReference>
<gene>
    <name evidence="7" type="primary">degU_5</name>
    <name evidence="7" type="ORF">B7C42_06691</name>
</gene>
<feature type="coiled-coil region" evidence="4">
    <location>
        <begin position="49"/>
        <end position="83"/>
    </location>
</feature>
<sequence length="327" mass="34585">MSGSGPQEAAERDHTGRDAQDVEPTADALIAAMRTASGPRLTELGSQLAERLEREQALRDNEIDELRRAAQRLDRAVADLTDASSGAVLLRRACAALADICSAERVLASSIEADRAVPVATYESGDAAAIPADYPLLPGSAESRVVTGGGAPLTGRPVAALRHLFPQDCTIMVVTVADTPALIVHVAQIFDAAQHDSATLVLEVLGGCLRRLGLAARRARQLELLRSSGVAREGHTDVPAAETAQEPTPPAPPWMEPLTERESEVLRLILTGSSNTAIATELVITVDTVKSHVKRILRKLGATNRSELIARHSAGALTNRSIAPPSR</sequence>
<evidence type="ECO:0000256" key="4">
    <source>
        <dbReference type="SAM" id="Coils"/>
    </source>
</evidence>
<dbReference type="SMART" id="SM00421">
    <property type="entry name" value="HTH_LUXR"/>
    <property type="match status" value="1"/>
</dbReference>
<dbReference type="EMBL" id="NGAF01000021">
    <property type="protein sequence ID" value="OXR41293.1"/>
    <property type="molecule type" value="Genomic_DNA"/>
</dbReference>
<feature type="domain" description="HTH luxR-type" evidence="6">
    <location>
        <begin position="249"/>
        <end position="316"/>
    </location>
</feature>
<dbReference type="AlphaFoldDB" id="A0A231GXD1"/>
<evidence type="ECO:0000313" key="8">
    <source>
        <dbReference type="Proteomes" id="UP000215506"/>
    </source>
</evidence>
<dbReference type="GO" id="GO:0006355">
    <property type="term" value="P:regulation of DNA-templated transcription"/>
    <property type="evidence" value="ECO:0007669"/>
    <property type="project" value="InterPro"/>
</dbReference>
<dbReference type="PRINTS" id="PR00038">
    <property type="entry name" value="HTHLUXR"/>
</dbReference>
<dbReference type="InterPro" id="IPR000792">
    <property type="entry name" value="Tscrpt_reg_LuxR_C"/>
</dbReference>
<feature type="region of interest" description="Disordered" evidence="5">
    <location>
        <begin position="1"/>
        <end position="27"/>
    </location>
</feature>
<dbReference type="SUPFAM" id="SSF46894">
    <property type="entry name" value="C-terminal effector domain of the bipartite response regulators"/>
    <property type="match status" value="1"/>
</dbReference>
<dbReference type="PROSITE" id="PS00622">
    <property type="entry name" value="HTH_LUXR_1"/>
    <property type="match status" value="1"/>
</dbReference>
<keyword evidence="2" id="KW-0238">DNA-binding</keyword>
<dbReference type="Proteomes" id="UP000215506">
    <property type="component" value="Unassembled WGS sequence"/>
</dbReference>
<proteinExistence type="predicted"/>
<dbReference type="RefSeq" id="WP_094027720.1">
    <property type="nucleotide sequence ID" value="NZ_NGAF01000021.1"/>
</dbReference>
<dbReference type="InterPro" id="IPR016032">
    <property type="entry name" value="Sig_transdc_resp-reg_C-effctor"/>
</dbReference>
<protein>
    <submittedName>
        <fullName evidence="7">Transcriptional regulatory protein DegU</fullName>
    </submittedName>
</protein>
<evidence type="ECO:0000256" key="3">
    <source>
        <dbReference type="ARBA" id="ARBA00023163"/>
    </source>
</evidence>
<dbReference type="PANTHER" id="PTHR44688">
    <property type="entry name" value="DNA-BINDING TRANSCRIPTIONAL ACTIVATOR DEVR_DOSR"/>
    <property type="match status" value="1"/>
</dbReference>
<dbReference type="CDD" id="cd06170">
    <property type="entry name" value="LuxR_C_like"/>
    <property type="match status" value="1"/>
</dbReference>
<name>A0A231GXD1_9NOCA</name>
<evidence type="ECO:0000256" key="1">
    <source>
        <dbReference type="ARBA" id="ARBA00023015"/>
    </source>
</evidence>
<comment type="caution">
    <text evidence="7">The sequence shown here is derived from an EMBL/GenBank/DDBJ whole genome shotgun (WGS) entry which is preliminary data.</text>
</comment>
<keyword evidence="4" id="KW-0175">Coiled coil</keyword>
<keyword evidence="1" id="KW-0805">Transcription regulation</keyword>
<keyword evidence="8" id="KW-1185">Reference proteome</keyword>
<evidence type="ECO:0000256" key="2">
    <source>
        <dbReference type="ARBA" id="ARBA00023125"/>
    </source>
</evidence>
<reference evidence="7 8" key="1">
    <citation type="submission" date="2017-07" db="EMBL/GenBank/DDBJ databases">
        <title>First draft Genome Sequence of Nocardia cerradoensis isolated from human infection.</title>
        <authorList>
            <person name="Carrasco G."/>
        </authorList>
    </citation>
    <scope>NUCLEOTIDE SEQUENCE [LARGE SCALE GENOMIC DNA]</scope>
    <source>
        <strain evidence="7 8">CNM20130759</strain>
    </source>
</reference>
<dbReference type="PANTHER" id="PTHR44688:SF16">
    <property type="entry name" value="DNA-BINDING TRANSCRIPTIONAL ACTIVATOR DEVR_DOSR"/>
    <property type="match status" value="1"/>
</dbReference>